<comment type="subcellular location">
    <subcellularLocation>
        <location evidence="4">Cell membrane</location>
        <topology evidence="4">Multi-pass membrane protein</topology>
    </subcellularLocation>
</comment>
<evidence type="ECO:0000256" key="8">
    <source>
        <dbReference type="ARBA" id="ARBA00022679"/>
    </source>
</evidence>
<dbReference type="PANTHER" id="PTHR44936">
    <property type="entry name" value="SENSOR PROTEIN CREC"/>
    <property type="match status" value="1"/>
</dbReference>
<dbReference type="InterPro" id="IPR003660">
    <property type="entry name" value="HAMP_dom"/>
</dbReference>
<dbReference type="InterPro" id="IPR003594">
    <property type="entry name" value="HATPase_dom"/>
</dbReference>
<accession>A0A0A0IZ16</accession>
<feature type="domain" description="HAMP" evidence="25">
    <location>
        <begin position="79"/>
        <end position="131"/>
    </location>
</feature>
<keyword evidence="18" id="KW-0346">Stress response</keyword>
<dbReference type="PRINTS" id="PR00344">
    <property type="entry name" value="BCTRLSENSOR"/>
</dbReference>
<evidence type="ECO:0000256" key="6">
    <source>
        <dbReference type="ARBA" id="ARBA00022475"/>
    </source>
</evidence>
<evidence type="ECO:0000313" key="26">
    <source>
        <dbReference type="EMBL" id="KGN30435.1"/>
    </source>
</evidence>
<feature type="transmembrane region" description="Helical" evidence="23">
    <location>
        <begin position="12"/>
        <end position="34"/>
    </location>
</feature>
<evidence type="ECO:0000256" key="2">
    <source>
        <dbReference type="ARBA" id="ARBA00001936"/>
    </source>
</evidence>
<evidence type="ECO:0000313" key="27">
    <source>
        <dbReference type="Proteomes" id="UP000030002"/>
    </source>
</evidence>
<comment type="cofactor">
    <cofactor evidence="3">
        <name>Mg(2+)</name>
        <dbReference type="ChEBI" id="CHEBI:18420"/>
    </cofactor>
</comment>
<proteinExistence type="predicted"/>
<dbReference type="PANTHER" id="PTHR44936:SF9">
    <property type="entry name" value="SENSOR PROTEIN CREC"/>
    <property type="match status" value="1"/>
</dbReference>
<evidence type="ECO:0000256" key="9">
    <source>
        <dbReference type="ARBA" id="ARBA00022692"/>
    </source>
</evidence>
<dbReference type="CDD" id="cd00082">
    <property type="entry name" value="HisKA"/>
    <property type="match status" value="1"/>
</dbReference>
<evidence type="ECO:0000256" key="20">
    <source>
        <dbReference type="ARBA" id="ARBA00023211"/>
    </source>
</evidence>
<dbReference type="EMBL" id="AVPJ01000019">
    <property type="protein sequence ID" value="KGN30435.1"/>
    <property type="molecule type" value="Genomic_DNA"/>
</dbReference>
<evidence type="ECO:0000256" key="3">
    <source>
        <dbReference type="ARBA" id="ARBA00001946"/>
    </source>
</evidence>
<evidence type="ECO:0000256" key="14">
    <source>
        <dbReference type="ARBA" id="ARBA00022842"/>
    </source>
</evidence>
<dbReference type="InterPro" id="IPR036890">
    <property type="entry name" value="HATPase_C_sf"/>
</dbReference>
<evidence type="ECO:0000256" key="19">
    <source>
        <dbReference type="ARBA" id="ARBA00023026"/>
    </source>
</evidence>
<dbReference type="STRING" id="1385520.N802_07255"/>
<dbReference type="EC" id="2.7.13.3" evidence="5"/>
<keyword evidence="27" id="KW-1185">Reference proteome</keyword>
<evidence type="ECO:0000256" key="15">
    <source>
        <dbReference type="ARBA" id="ARBA00022912"/>
    </source>
</evidence>
<comment type="caution">
    <text evidence="26">The sequence shown here is derived from an EMBL/GenBank/DDBJ whole genome shotgun (WGS) entry which is preliminary data.</text>
</comment>
<keyword evidence="14" id="KW-0460">Magnesium</keyword>
<keyword evidence="7" id="KW-0597">Phosphoprotein</keyword>
<evidence type="ECO:0000256" key="7">
    <source>
        <dbReference type="ARBA" id="ARBA00022553"/>
    </source>
</evidence>
<evidence type="ECO:0000256" key="18">
    <source>
        <dbReference type="ARBA" id="ARBA00023016"/>
    </source>
</evidence>
<evidence type="ECO:0000256" key="13">
    <source>
        <dbReference type="ARBA" id="ARBA00022840"/>
    </source>
</evidence>
<evidence type="ECO:0000259" key="25">
    <source>
        <dbReference type="PROSITE" id="PS50885"/>
    </source>
</evidence>
<evidence type="ECO:0000256" key="1">
    <source>
        <dbReference type="ARBA" id="ARBA00000085"/>
    </source>
</evidence>
<evidence type="ECO:0000259" key="24">
    <source>
        <dbReference type="PROSITE" id="PS50109"/>
    </source>
</evidence>
<dbReference type="GO" id="GO:0004721">
    <property type="term" value="F:phosphoprotein phosphatase activity"/>
    <property type="evidence" value="ECO:0007669"/>
    <property type="project" value="UniProtKB-KW"/>
</dbReference>
<dbReference type="RefSeq" id="WP_035918760.1">
    <property type="nucleotide sequence ID" value="NZ_AVPJ01000019.1"/>
</dbReference>
<evidence type="ECO:0000256" key="23">
    <source>
        <dbReference type="SAM" id="Phobius"/>
    </source>
</evidence>
<comment type="cofactor">
    <cofactor evidence="2">
        <name>Mn(2+)</name>
        <dbReference type="ChEBI" id="CHEBI:29035"/>
    </cofactor>
</comment>
<dbReference type="SUPFAM" id="SSF47384">
    <property type="entry name" value="Homodimeric domain of signal transducing histidine kinase"/>
    <property type="match status" value="1"/>
</dbReference>
<keyword evidence="17" id="KW-0902">Two-component regulatory system</keyword>
<dbReference type="Gene3D" id="3.30.565.10">
    <property type="entry name" value="Histidine kinase-like ATPase, C-terminal domain"/>
    <property type="match status" value="1"/>
</dbReference>
<keyword evidence="8" id="KW-0808">Transferase</keyword>
<keyword evidence="6" id="KW-1003">Cell membrane</keyword>
<dbReference type="GO" id="GO:0000155">
    <property type="term" value="F:phosphorelay sensor kinase activity"/>
    <property type="evidence" value="ECO:0007669"/>
    <property type="project" value="InterPro"/>
</dbReference>
<dbReference type="SMART" id="SM00388">
    <property type="entry name" value="HisKA"/>
    <property type="match status" value="1"/>
</dbReference>
<dbReference type="PROSITE" id="PS50109">
    <property type="entry name" value="HIS_KIN"/>
    <property type="match status" value="1"/>
</dbReference>
<dbReference type="InterPro" id="IPR003661">
    <property type="entry name" value="HisK_dim/P_dom"/>
</dbReference>
<keyword evidence="10" id="KW-0547">Nucleotide-binding</keyword>
<dbReference type="InterPro" id="IPR036097">
    <property type="entry name" value="HisK_dim/P_sf"/>
</dbReference>
<keyword evidence="12" id="KW-0378">Hydrolase</keyword>
<keyword evidence="19" id="KW-0843">Virulence</keyword>
<dbReference type="InterPro" id="IPR004358">
    <property type="entry name" value="Sig_transdc_His_kin-like_C"/>
</dbReference>
<dbReference type="OrthoDB" id="5499837at2"/>
<dbReference type="Pfam" id="PF00512">
    <property type="entry name" value="HisKA"/>
    <property type="match status" value="1"/>
</dbReference>
<feature type="domain" description="Histidine kinase" evidence="24">
    <location>
        <begin position="139"/>
        <end position="338"/>
    </location>
</feature>
<name>A0A0A0IZ16_9MICO</name>
<evidence type="ECO:0000256" key="21">
    <source>
        <dbReference type="ARBA" id="ARBA00040454"/>
    </source>
</evidence>
<evidence type="ECO:0000256" key="17">
    <source>
        <dbReference type="ARBA" id="ARBA00023012"/>
    </source>
</evidence>
<evidence type="ECO:0000256" key="22">
    <source>
        <dbReference type="ARBA" id="ARBA00041776"/>
    </source>
</evidence>
<evidence type="ECO:0000256" key="12">
    <source>
        <dbReference type="ARBA" id="ARBA00022801"/>
    </source>
</evidence>
<keyword evidence="15" id="KW-0904">Protein phosphatase</keyword>
<keyword evidence="16 23" id="KW-1133">Transmembrane helix</keyword>
<dbReference type="Pfam" id="PF02518">
    <property type="entry name" value="HATPase_c"/>
    <property type="match status" value="1"/>
</dbReference>
<evidence type="ECO:0000256" key="11">
    <source>
        <dbReference type="ARBA" id="ARBA00022777"/>
    </source>
</evidence>
<evidence type="ECO:0000256" key="4">
    <source>
        <dbReference type="ARBA" id="ARBA00004651"/>
    </source>
</evidence>
<dbReference type="GO" id="GO:0005886">
    <property type="term" value="C:plasma membrane"/>
    <property type="evidence" value="ECO:0007669"/>
    <property type="project" value="UniProtKB-SubCell"/>
</dbReference>
<keyword evidence="9 23" id="KW-0812">Transmembrane</keyword>
<evidence type="ECO:0000256" key="5">
    <source>
        <dbReference type="ARBA" id="ARBA00012438"/>
    </source>
</evidence>
<keyword evidence="20" id="KW-0464">Manganese</keyword>
<dbReference type="InterPro" id="IPR005467">
    <property type="entry name" value="His_kinase_dom"/>
</dbReference>
<dbReference type="PROSITE" id="PS50885">
    <property type="entry name" value="HAMP"/>
    <property type="match status" value="1"/>
</dbReference>
<gene>
    <name evidence="26" type="ORF">N802_07255</name>
</gene>
<dbReference type="Proteomes" id="UP000030002">
    <property type="component" value="Unassembled WGS sequence"/>
</dbReference>
<dbReference type="Gene3D" id="1.10.287.130">
    <property type="match status" value="1"/>
</dbReference>
<dbReference type="SMART" id="SM00387">
    <property type="entry name" value="HATPase_c"/>
    <property type="match status" value="1"/>
</dbReference>
<dbReference type="InterPro" id="IPR050980">
    <property type="entry name" value="2C_sensor_his_kinase"/>
</dbReference>
<reference evidence="26 27" key="1">
    <citation type="submission" date="2013-08" db="EMBL/GenBank/DDBJ databases">
        <title>The genome sequence of Knoellia sinensis.</title>
        <authorList>
            <person name="Zhu W."/>
            <person name="Wang G."/>
        </authorList>
    </citation>
    <scope>NUCLEOTIDE SEQUENCE [LARGE SCALE GENOMIC DNA]</scope>
    <source>
        <strain evidence="26 27">KCTC 19936</strain>
    </source>
</reference>
<organism evidence="26 27">
    <name type="scientific">Knoellia sinensis KCTC 19936</name>
    <dbReference type="NCBI Taxonomy" id="1385520"/>
    <lineage>
        <taxon>Bacteria</taxon>
        <taxon>Bacillati</taxon>
        <taxon>Actinomycetota</taxon>
        <taxon>Actinomycetes</taxon>
        <taxon>Micrococcales</taxon>
        <taxon>Intrasporangiaceae</taxon>
        <taxon>Knoellia</taxon>
    </lineage>
</organism>
<sequence length="338" mass="35928">MRRLLVKSTLAAVGVTLAILGVPLLIMGLVVALLPAERRENLVHATTGLRGVLILTGLVLLLSLLGLAAGYVVAQRRARAIGDPLTELAARAERLGAGESRFMPLDSGIGELDRISDVLSRSANQVTRNLAAERDFAADASHQLRTPLTALLMRLDEIASTDDLGVVQEEAQVAIDQVERLSKVVDDLMGRTRVSDPTRPSVSLDAVLAQLQREWQPAFAATKRSMRIHGERDLRVRATPVALAQILSTLVENALAHGRGTVDIAARRAGPSIIIEFGDEGAGVDTAIAPHIFERSVSSSGSGLGLSLARDLAEDNGGRLELVSTQPAVFAVFLSEAD</sequence>
<dbReference type="SUPFAM" id="SSF55874">
    <property type="entry name" value="ATPase domain of HSP90 chaperone/DNA topoisomerase II/histidine kinase"/>
    <property type="match status" value="1"/>
</dbReference>
<keyword evidence="13" id="KW-0067">ATP-binding</keyword>
<protein>
    <recommendedName>
        <fullName evidence="21">Signal transduction histidine-protein kinase/phosphatase MprB</fullName>
        <ecNumber evidence="5">2.7.13.3</ecNumber>
    </recommendedName>
    <alternativeName>
        <fullName evidence="22">Mycobacterial persistence regulator B</fullName>
    </alternativeName>
</protein>
<evidence type="ECO:0000256" key="16">
    <source>
        <dbReference type="ARBA" id="ARBA00022989"/>
    </source>
</evidence>
<dbReference type="eggNOG" id="COG0642">
    <property type="taxonomic scope" value="Bacteria"/>
</dbReference>
<keyword evidence="23" id="KW-0472">Membrane</keyword>
<dbReference type="GO" id="GO:0005524">
    <property type="term" value="F:ATP binding"/>
    <property type="evidence" value="ECO:0007669"/>
    <property type="project" value="UniProtKB-KW"/>
</dbReference>
<evidence type="ECO:0000256" key="10">
    <source>
        <dbReference type="ARBA" id="ARBA00022741"/>
    </source>
</evidence>
<keyword evidence="11 26" id="KW-0418">Kinase</keyword>
<comment type="catalytic activity">
    <reaction evidence="1">
        <text>ATP + protein L-histidine = ADP + protein N-phospho-L-histidine.</text>
        <dbReference type="EC" id="2.7.13.3"/>
    </reaction>
</comment>
<feature type="transmembrane region" description="Helical" evidence="23">
    <location>
        <begin position="54"/>
        <end position="74"/>
    </location>
</feature>
<dbReference type="AlphaFoldDB" id="A0A0A0IZ16"/>